<name>W8QRJ9_9VIRU</name>
<dbReference type="GeneID" id="18938296"/>
<reference evidence="1 2" key="1">
    <citation type="submission" date="2013-12" db="EMBL/GenBank/DDBJ databases">
        <authorList>
            <person name="Tong Y."/>
            <person name="Zhang J."/>
            <person name="Huang Y."/>
            <person name="Li S."/>
            <person name="Pei G."/>
            <person name="Zhang Z."/>
            <person name="Mi Z."/>
            <person name="An X."/>
        </authorList>
    </citation>
    <scope>NUCLEOTIDE SEQUENCE [LARGE SCALE GENOMIC DNA]</scope>
    <source>
        <strain evidence="1">AMIV</strain>
    </source>
</reference>
<dbReference type="EMBL" id="KF938901">
    <property type="protein sequence ID" value="AHL67622.1"/>
    <property type="molecule type" value="Genomic_DNA"/>
</dbReference>
<keyword evidence="2" id="KW-1185">Reference proteome</keyword>
<organism evidence="1 2">
    <name type="scientific">Chloriridovirus anopheles1</name>
    <dbReference type="NCBI Taxonomy" id="1465751"/>
    <lineage>
        <taxon>Viruses</taxon>
        <taxon>Varidnaviria</taxon>
        <taxon>Bamfordvirae</taxon>
        <taxon>Nucleocytoviricota</taxon>
        <taxon>Megaviricetes</taxon>
        <taxon>Pimascovirales</taxon>
        <taxon>Pimascovirales incertae sedis</taxon>
        <taxon>Iridoviridae</taxon>
        <taxon>Betairidovirinae</taxon>
        <taxon>Chloriridovirus</taxon>
    </lineage>
</organism>
<dbReference type="Proteomes" id="UP000110868">
    <property type="component" value="Segment"/>
</dbReference>
<evidence type="ECO:0000313" key="1">
    <source>
        <dbReference type="EMBL" id="AHL67622.1"/>
    </source>
</evidence>
<dbReference type="KEGG" id="vg:18938296"/>
<accession>W8QRJ9</accession>
<proteinExistence type="predicted"/>
<gene>
    <name evidence="1" type="ORF">AMIV_135</name>
</gene>
<evidence type="ECO:0000313" key="2">
    <source>
        <dbReference type="Proteomes" id="UP000110868"/>
    </source>
</evidence>
<protein>
    <submittedName>
        <fullName evidence="1">Uncharacterized protein</fullName>
    </submittedName>
</protein>
<sequence length="327" mass="38897">MDDINFEILKLIDNNVDKIHYSVAWNHVDWASKWINRLEYWEFKEVHPPALELLIPYMTVDSCNNFLDRRSDLPLSAIQKMVQTHPTSINWSAVSEQISLTNEFINIYKHNLNWFALSSNVPNLSLTLFLEHMSDNPDKAHYKWKNICEHNVTLTPQFVETNVESINWEKLCQNRHIAFPNSWWIKQLPRCGYFVFHLCFNRSQAFLEKCIHYSFNDLITNSIRSLSGNGYDHFLENVMRNLFFETFGKGQTVQAVNSFLKFAVIDQFWRQDEDEDEQFPPVTYSKKQLKKKAYYHLKKLHMLNLALDLNTDLILKMKSARKNRLYF</sequence>
<dbReference type="RefSeq" id="YP_009021206.1">
    <property type="nucleotide sequence ID" value="NC_023848.1"/>
</dbReference>